<dbReference type="Gene3D" id="3.30.500.10">
    <property type="entry name" value="MHC class I-like antigen recognition-like"/>
    <property type="match status" value="1"/>
</dbReference>
<evidence type="ECO:0000313" key="11">
    <source>
        <dbReference type="Proteomes" id="UP000081671"/>
    </source>
</evidence>
<keyword evidence="5" id="KW-0325">Glycoprotein</keyword>
<dbReference type="Proteomes" id="UP000081671">
    <property type="component" value="Unplaced"/>
</dbReference>
<reference evidence="12" key="1">
    <citation type="submission" date="2025-08" db="UniProtKB">
        <authorList>
            <consortium name="RefSeq"/>
        </authorList>
    </citation>
    <scope>IDENTIFICATION</scope>
    <source>
        <tissue evidence="12">Kidney</tissue>
    </source>
</reference>
<dbReference type="KEGG" id="dord:105996513"/>
<keyword evidence="3" id="KW-0391">Immunity</keyword>
<dbReference type="FunFam" id="3.30.500.10:FF:000002">
    <property type="entry name" value="Antigen-presenting glycoprotein CD1d1"/>
    <property type="match status" value="1"/>
</dbReference>
<dbReference type="InterPro" id="IPR003597">
    <property type="entry name" value="Ig_C1-set"/>
</dbReference>
<dbReference type="GO" id="GO:0071723">
    <property type="term" value="F:lipopeptide binding"/>
    <property type="evidence" value="ECO:0007669"/>
    <property type="project" value="TreeGrafter"/>
</dbReference>
<dbReference type="GO" id="GO:0032753">
    <property type="term" value="P:positive regulation of interleukin-4 production"/>
    <property type="evidence" value="ECO:0007669"/>
    <property type="project" value="UniProtKB-ARBA"/>
</dbReference>
<keyword evidence="8" id="KW-0812">Transmembrane</keyword>
<evidence type="ECO:0000256" key="3">
    <source>
        <dbReference type="ARBA" id="ARBA00022859"/>
    </source>
</evidence>
<keyword evidence="4 8" id="KW-0472">Membrane</keyword>
<dbReference type="InParanoid" id="A0A1S3GBK8"/>
<name>A0A1S3GBK8_DIPOR</name>
<keyword evidence="8" id="KW-1133">Transmembrane helix</keyword>
<evidence type="ECO:0000256" key="6">
    <source>
        <dbReference type="ARBA" id="ARBA00023319"/>
    </source>
</evidence>
<evidence type="ECO:0000259" key="10">
    <source>
        <dbReference type="PROSITE" id="PS50835"/>
    </source>
</evidence>
<evidence type="ECO:0000256" key="2">
    <source>
        <dbReference type="ARBA" id="ARBA00022753"/>
    </source>
</evidence>
<dbReference type="PANTHER" id="PTHR16675">
    <property type="entry name" value="MHC CLASS I-RELATED"/>
    <property type="match status" value="1"/>
</dbReference>
<keyword evidence="2" id="KW-0967">Endosome</keyword>
<evidence type="ECO:0000256" key="9">
    <source>
        <dbReference type="SAM" id="SignalP"/>
    </source>
</evidence>
<dbReference type="Pfam" id="PF16497">
    <property type="entry name" value="MHC_I_3"/>
    <property type="match status" value="1"/>
</dbReference>
<sequence length="332" mass="37578">MLFLQLPLLAALLPGSVNAEVIHEHTTFRLSQISYYANESWAQTLGSAWLDELQTHRWDSETGTVIFLHTWSKGNFSNEELTDLELLFRVYMIGIRQEIHTYSTDLGLRYPVELQVSLGCELSSSESAKGFMQAALEGSDFLSFQNTTWVPSPEGGKQAQKACDLLNLYEGIKQIVENLMSKTCPRFLLGILDAGKMYLQRQVRPEAWLSSSSILGSGRLMLVCHVSGFYPMSIWVMWMKGEQEQVDSKRDDVLPNADGTWYVRVILEVEAEDAVGLSCHVKHSSLGDQDLILYWGHSLSMSLIILAVVVPLILLIVLVLWFKRRWSYRGIP</sequence>
<evidence type="ECO:0000313" key="12">
    <source>
        <dbReference type="RefSeq" id="XP_012886080.1"/>
    </source>
</evidence>
<dbReference type="InterPro" id="IPR011162">
    <property type="entry name" value="MHC_I/II-like_Ag-recog"/>
</dbReference>
<dbReference type="RefSeq" id="XP_012886080.1">
    <property type="nucleotide sequence ID" value="XM_013030626.1"/>
</dbReference>
<dbReference type="OrthoDB" id="8890485at2759"/>
<dbReference type="GO" id="GO:0009897">
    <property type="term" value="C:external side of plasma membrane"/>
    <property type="evidence" value="ECO:0007669"/>
    <property type="project" value="TreeGrafter"/>
</dbReference>
<feature type="transmembrane region" description="Helical" evidence="8">
    <location>
        <begin position="292"/>
        <end position="322"/>
    </location>
</feature>
<dbReference type="GO" id="GO:0048006">
    <property type="term" value="P:antigen processing and presentation, endogenous lipid antigen via MHC class Ib"/>
    <property type="evidence" value="ECO:0007669"/>
    <property type="project" value="TreeGrafter"/>
</dbReference>
<dbReference type="SUPFAM" id="SSF54452">
    <property type="entry name" value="MHC antigen-recognition domain"/>
    <property type="match status" value="1"/>
</dbReference>
<dbReference type="Gene3D" id="2.60.40.10">
    <property type="entry name" value="Immunoglobulins"/>
    <property type="match status" value="1"/>
</dbReference>
<dbReference type="GO" id="GO:0032743">
    <property type="term" value="P:positive regulation of interleukin-2 production"/>
    <property type="evidence" value="ECO:0007669"/>
    <property type="project" value="UniProtKB-ARBA"/>
</dbReference>
<dbReference type="Pfam" id="PF07654">
    <property type="entry name" value="C1-set"/>
    <property type="match status" value="1"/>
</dbReference>
<dbReference type="GO" id="GO:0006955">
    <property type="term" value="P:immune response"/>
    <property type="evidence" value="ECO:0007669"/>
    <property type="project" value="TreeGrafter"/>
</dbReference>
<dbReference type="AlphaFoldDB" id="A0A1S3GBK8"/>
<keyword evidence="6" id="KW-0393">Immunoglobulin domain</keyword>
<keyword evidence="11" id="KW-1185">Reference proteome</keyword>
<accession>A0A1S3GBK8</accession>
<dbReference type="InterPro" id="IPR050208">
    <property type="entry name" value="MHC_class-I_related"/>
</dbReference>
<dbReference type="GO" id="GO:0005768">
    <property type="term" value="C:endosome"/>
    <property type="evidence" value="ECO:0007669"/>
    <property type="project" value="UniProtKB-SubCell"/>
</dbReference>
<dbReference type="SUPFAM" id="SSF48726">
    <property type="entry name" value="Immunoglobulin"/>
    <property type="match status" value="1"/>
</dbReference>
<evidence type="ECO:0000256" key="5">
    <source>
        <dbReference type="ARBA" id="ARBA00023180"/>
    </source>
</evidence>
<proteinExistence type="predicted"/>
<dbReference type="GO" id="GO:0030884">
    <property type="term" value="F:exogenous lipid antigen binding"/>
    <property type="evidence" value="ECO:0007669"/>
    <property type="project" value="TreeGrafter"/>
</dbReference>
<evidence type="ECO:0000256" key="8">
    <source>
        <dbReference type="SAM" id="Phobius"/>
    </source>
</evidence>
<dbReference type="InterPro" id="IPR013783">
    <property type="entry name" value="Ig-like_fold"/>
</dbReference>
<organism evidence="11 12">
    <name type="scientific">Dipodomys ordii</name>
    <name type="common">Ord's kangaroo rat</name>
    <dbReference type="NCBI Taxonomy" id="10020"/>
    <lineage>
        <taxon>Eukaryota</taxon>
        <taxon>Metazoa</taxon>
        <taxon>Chordata</taxon>
        <taxon>Craniata</taxon>
        <taxon>Vertebrata</taxon>
        <taxon>Euteleostomi</taxon>
        <taxon>Mammalia</taxon>
        <taxon>Eutheria</taxon>
        <taxon>Euarchontoglires</taxon>
        <taxon>Glires</taxon>
        <taxon>Rodentia</taxon>
        <taxon>Castorimorpha</taxon>
        <taxon>Heteromyidae</taxon>
        <taxon>Dipodomyinae</taxon>
        <taxon>Dipodomys</taxon>
    </lineage>
</organism>
<dbReference type="GO" id="GO:0051135">
    <property type="term" value="P:positive regulation of NK T cell activation"/>
    <property type="evidence" value="ECO:0007669"/>
    <property type="project" value="UniProtKB-ARBA"/>
</dbReference>
<dbReference type="GO" id="GO:0005615">
    <property type="term" value="C:extracellular space"/>
    <property type="evidence" value="ECO:0007669"/>
    <property type="project" value="TreeGrafter"/>
</dbReference>
<gene>
    <name evidence="12" type="primary">LOC105996513</name>
</gene>
<dbReference type="GO" id="GO:0030883">
    <property type="term" value="F:endogenous lipid antigen binding"/>
    <property type="evidence" value="ECO:0007669"/>
    <property type="project" value="TreeGrafter"/>
</dbReference>
<feature type="chain" id="PRO_5010251782" evidence="9">
    <location>
        <begin position="20"/>
        <end position="332"/>
    </location>
</feature>
<dbReference type="InterPro" id="IPR011161">
    <property type="entry name" value="MHC_I-like_Ag-recog"/>
</dbReference>
<dbReference type="GO" id="GO:0001916">
    <property type="term" value="P:positive regulation of T cell mediated cytotoxicity"/>
    <property type="evidence" value="ECO:0007669"/>
    <property type="project" value="TreeGrafter"/>
</dbReference>
<dbReference type="InterPro" id="IPR036179">
    <property type="entry name" value="Ig-like_dom_sf"/>
</dbReference>
<dbReference type="SMART" id="SM00407">
    <property type="entry name" value="IGc1"/>
    <property type="match status" value="1"/>
</dbReference>
<comment type="subcellular location">
    <subcellularLocation>
        <location evidence="7">Endomembrane system</location>
        <topology evidence="7">Single-pass type I membrane protein</topology>
    </subcellularLocation>
    <subcellularLocation>
        <location evidence="1">Endosome</location>
    </subcellularLocation>
</comment>
<dbReference type="FunFam" id="2.60.40.10:FF:000254">
    <property type="entry name" value="Antigen-presenting glycoprotein CD1d1"/>
    <property type="match status" value="1"/>
</dbReference>
<dbReference type="PROSITE" id="PS50835">
    <property type="entry name" value="IG_LIKE"/>
    <property type="match status" value="1"/>
</dbReference>
<protein>
    <submittedName>
        <fullName evidence="12">T-cell surface glycoprotein CD1c-like isoform X1</fullName>
    </submittedName>
</protein>
<dbReference type="InterPro" id="IPR007110">
    <property type="entry name" value="Ig-like_dom"/>
</dbReference>
<keyword evidence="9" id="KW-0732">Signal</keyword>
<feature type="signal peptide" evidence="9">
    <location>
        <begin position="1"/>
        <end position="19"/>
    </location>
</feature>
<evidence type="ECO:0000256" key="4">
    <source>
        <dbReference type="ARBA" id="ARBA00023136"/>
    </source>
</evidence>
<dbReference type="InterPro" id="IPR037055">
    <property type="entry name" value="MHC_I-like_Ag-recog_sf"/>
</dbReference>
<evidence type="ECO:0000256" key="7">
    <source>
        <dbReference type="ARBA" id="ARBA00046288"/>
    </source>
</evidence>
<evidence type="ECO:0000256" key="1">
    <source>
        <dbReference type="ARBA" id="ARBA00004177"/>
    </source>
</evidence>
<dbReference type="PANTHER" id="PTHR16675:SF155">
    <property type="entry name" value="T-CELL SURFACE GLYCOPROTEIN CD1C"/>
    <property type="match status" value="1"/>
</dbReference>
<dbReference type="GeneID" id="105996513"/>
<feature type="domain" description="Ig-like" evidence="10">
    <location>
        <begin position="205"/>
        <end position="285"/>
    </location>
</feature>
<dbReference type="GO" id="GO:0048007">
    <property type="term" value="P:antigen processing and presentation, exogenous lipid antigen via MHC class Ib"/>
    <property type="evidence" value="ECO:0007669"/>
    <property type="project" value="TreeGrafter"/>
</dbReference>